<gene>
    <name evidence="1" type="ORF">C2H86_20525</name>
</gene>
<organism evidence="1 2">
    <name type="scientific">Pseudomonas putida</name>
    <name type="common">Arthrobacter siderocapsulatus</name>
    <dbReference type="NCBI Taxonomy" id="303"/>
    <lineage>
        <taxon>Bacteria</taxon>
        <taxon>Pseudomonadati</taxon>
        <taxon>Pseudomonadota</taxon>
        <taxon>Gammaproteobacteria</taxon>
        <taxon>Pseudomonadales</taxon>
        <taxon>Pseudomonadaceae</taxon>
        <taxon>Pseudomonas</taxon>
    </lineage>
</organism>
<protein>
    <submittedName>
        <fullName evidence="1">Uncharacterized protein</fullName>
    </submittedName>
</protein>
<dbReference type="Proteomes" id="UP000464480">
    <property type="component" value="Chromosome"/>
</dbReference>
<accession>A0A6I6XLV7</accession>
<name>A0A6I6XLV7_PSEPU</name>
<sequence length="133" mass="14941">MSSTQYFQIFFDHPDERRTVPDASASYELILSEVIGGRGAAEGRSVMHPVITIEQNGELSLPQTFCFMIDEEKLKAGNSYNVCLRYKVTTESNQGERLEWNETFVAQGNTRIAPQAYRGHGPCMGRTGLCLSW</sequence>
<dbReference type="AlphaFoldDB" id="A0A6I6XLV7"/>
<dbReference type="EMBL" id="CP026115">
    <property type="protein sequence ID" value="QHG66648.1"/>
    <property type="molecule type" value="Genomic_DNA"/>
</dbReference>
<proteinExistence type="predicted"/>
<reference evidence="1 2" key="1">
    <citation type="submission" date="2020-02" db="EMBL/GenBank/DDBJ databases">
        <title>Pseudomonas Putida W5 Complete Genome Assembly.</title>
        <authorList>
            <person name="Yuan Z.-C."/>
            <person name="Shaw G.A."/>
            <person name="Cusano A.D."/>
            <person name="Caddey B.J."/>
            <person name="Weselowski B.J."/>
        </authorList>
    </citation>
    <scope>NUCLEOTIDE SEQUENCE [LARGE SCALE GENOMIC DNA]</scope>
    <source>
        <strain evidence="1 2">W5</strain>
    </source>
</reference>
<evidence type="ECO:0000313" key="2">
    <source>
        <dbReference type="Proteomes" id="UP000464480"/>
    </source>
</evidence>
<evidence type="ECO:0000313" key="1">
    <source>
        <dbReference type="EMBL" id="QHG66648.1"/>
    </source>
</evidence>
<dbReference type="RefSeq" id="WP_159411800.1">
    <property type="nucleotide sequence ID" value="NZ_CP026115.2"/>
</dbReference>